<dbReference type="VEuPathDB" id="FungiDB:BCV72DRAFT_209459"/>
<keyword evidence="6" id="KW-0630">Potassium</keyword>
<dbReference type="PANTHER" id="PTHR10027:SF10">
    <property type="entry name" value="SLOWPOKE 2, ISOFORM D"/>
    <property type="match status" value="1"/>
</dbReference>
<evidence type="ECO:0000256" key="1">
    <source>
        <dbReference type="ARBA" id="ARBA00004141"/>
    </source>
</evidence>
<protein>
    <recommendedName>
        <fullName evidence="12">Potassium channel domain-containing protein</fullName>
    </recommendedName>
</protein>
<dbReference type="Pfam" id="PF07885">
    <property type="entry name" value="Ion_trans_2"/>
    <property type="match status" value="1"/>
</dbReference>
<organism evidence="13">
    <name type="scientific">Rhizopus microsporus var. microsporus</name>
    <dbReference type="NCBI Taxonomy" id="86635"/>
    <lineage>
        <taxon>Eukaryota</taxon>
        <taxon>Fungi</taxon>
        <taxon>Fungi incertae sedis</taxon>
        <taxon>Mucoromycota</taxon>
        <taxon>Mucoromycotina</taxon>
        <taxon>Mucoromycetes</taxon>
        <taxon>Mucorales</taxon>
        <taxon>Mucorineae</taxon>
        <taxon>Rhizopodaceae</taxon>
        <taxon>Rhizopus</taxon>
    </lineage>
</organism>
<dbReference type="SUPFAM" id="SSF81324">
    <property type="entry name" value="Voltage-gated potassium channels"/>
    <property type="match status" value="1"/>
</dbReference>
<reference evidence="13" key="1">
    <citation type="journal article" date="2016" name="Proc. Natl. Acad. Sci. U.S.A.">
        <title>Lipid metabolic changes in an early divergent fungus govern the establishment of a mutualistic symbiosis with endobacteria.</title>
        <authorList>
            <person name="Lastovetsky O.A."/>
            <person name="Gaspar M.L."/>
            <person name="Mondo S.J."/>
            <person name="LaButti K.M."/>
            <person name="Sandor L."/>
            <person name="Grigoriev I.V."/>
            <person name="Henry S.A."/>
            <person name="Pawlowska T.E."/>
        </authorList>
    </citation>
    <scope>NUCLEOTIDE SEQUENCE [LARGE SCALE GENOMIC DNA]</scope>
    <source>
        <strain evidence="13">ATCC 52814</strain>
    </source>
</reference>
<evidence type="ECO:0000256" key="10">
    <source>
        <dbReference type="ARBA" id="ARBA00023303"/>
    </source>
</evidence>
<dbReference type="InterPro" id="IPR013099">
    <property type="entry name" value="K_chnl_dom"/>
</dbReference>
<dbReference type="GO" id="GO:0005267">
    <property type="term" value="F:potassium channel activity"/>
    <property type="evidence" value="ECO:0007669"/>
    <property type="project" value="UniProtKB-KW"/>
</dbReference>
<dbReference type="AlphaFoldDB" id="A0A1X0R087"/>
<name>A0A1X0R087_RHIZD</name>
<gene>
    <name evidence="13" type="ORF">BCV72DRAFT_209459</name>
</gene>
<evidence type="ECO:0000256" key="11">
    <source>
        <dbReference type="SAM" id="Phobius"/>
    </source>
</evidence>
<evidence type="ECO:0000259" key="12">
    <source>
        <dbReference type="Pfam" id="PF07885"/>
    </source>
</evidence>
<evidence type="ECO:0000256" key="2">
    <source>
        <dbReference type="ARBA" id="ARBA00022448"/>
    </source>
</evidence>
<keyword evidence="9 11" id="KW-0472">Membrane</keyword>
<proteinExistence type="predicted"/>
<keyword evidence="4 11" id="KW-0812">Transmembrane</keyword>
<evidence type="ECO:0000256" key="9">
    <source>
        <dbReference type="ARBA" id="ARBA00023136"/>
    </source>
</evidence>
<keyword evidence="3" id="KW-0633">Potassium transport</keyword>
<keyword evidence="10" id="KW-0407">Ion channel</keyword>
<dbReference type="GO" id="GO:0016020">
    <property type="term" value="C:membrane"/>
    <property type="evidence" value="ECO:0007669"/>
    <property type="project" value="UniProtKB-SubCell"/>
</dbReference>
<accession>A0A1X0R087</accession>
<dbReference type="Proteomes" id="UP000242414">
    <property type="component" value="Unassembled WGS sequence"/>
</dbReference>
<keyword evidence="5" id="KW-0631">Potassium channel</keyword>
<comment type="subcellular location">
    <subcellularLocation>
        <location evidence="1">Membrane</location>
        <topology evidence="1">Multi-pass membrane protein</topology>
    </subcellularLocation>
</comment>
<evidence type="ECO:0000256" key="4">
    <source>
        <dbReference type="ARBA" id="ARBA00022692"/>
    </source>
</evidence>
<sequence length="71" mass="7669">MVTLSTVGYGDITPQTEGSRVVMMLLIVISLAVLPSLIADALNTLRKRNGKQVYAAVLQINVTVRLGRICL</sequence>
<evidence type="ECO:0000256" key="6">
    <source>
        <dbReference type="ARBA" id="ARBA00022958"/>
    </source>
</evidence>
<feature type="transmembrane region" description="Helical" evidence="11">
    <location>
        <begin position="20"/>
        <end position="42"/>
    </location>
</feature>
<keyword evidence="7 11" id="KW-1133">Transmembrane helix</keyword>
<dbReference type="OrthoDB" id="297496at2759"/>
<evidence type="ECO:0000256" key="3">
    <source>
        <dbReference type="ARBA" id="ARBA00022538"/>
    </source>
</evidence>
<feature type="domain" description="Potassium channel" evidence="12">
    <location>
        <begin position="1"/>
        <end position="46"/>
    </location>
</feature>
<evidence type="ECO:0000256" key="5">
    <source>
        <dbReference type="ARBA" id="ARBA00022826"/>
    </source>
</evidence>
<evidence type="ECO:0000256" key="7">
    <source>
        <dbReference type="ARBA" id="ARBA00022989"/>
    </source>
</evidence>
<evidence type="ECO:0000256" key="8">
    <source>
        <dbReference type="ARBA" id="ARBA00023065"/>
    </source>
</evidence>
<keyword evidence="8" id="KW-0406">Ion transport</keyword>
<dbReference type="EMBL" id="KV921946">
    <property type="protein sequence ID" value="ORE05391.1"/>
    <property type="molecule type" value="Genomic_DNA"/>
</dbReference>
<dbReference type="InterPro" id="IPR047871">
    <property type="entry name" value="K_chnl_Slo-like"/>
</dbReference>
<evidence type="ECO:0000313" key="13">
    <source>
        <dbReference type="EMBL" id="ORE05391.1"/>
    </source>
</evidence>
<dbReference type="Gene3D" id="1.10.287.70">
    <property type="match status" value="1"/>
</dbReference>
<dbReference type="PANTHER" id="PTHR10027">
    <property type="entry name" value="CALCIUM-ACTIVATED POTASSIUM CHANNEL ALPHA CHAIN"/>
    <property type="match status" value="1"/>
</dbReference>
<keyword evidence="2" id="KW-0813">Transport</keyword>